<reference evidence="2" key="1">
    <citation type="journal article" date="2021" name="IMA Fungus">
        <title>Genomic characterization of three marine fungi, including Emericellopsis atlantica sp. nov. with signatures of a generalist lifestyle and marine biomass degradation.</title>
        <authorList>
            <person name="Hagestad O.C."/>
            <person name="Hou L."/>
            <person name="Andersen J.H."/>
            <person name="Hansen E.H."/>
            <person name="Altermark B."/>
            <person name="Li C."/>
            <person name="Kuhnert E."/>
            <person name="Cox R.J."/>
            <person name="Crous P.W."/>
            <person name="Spatafora J.W."/>
            <person name="Lail K."/>
            <person name="Amirebrahimi M."/>
            <person name="Lipzen A."/>
            <person name="Pangilinan J."/>
            <person name="Andreopoulos W."/>
            <person name="Hayes R.D."/>
            <person name="Ng V."/>
            <person name="Grigoriev I.V."/>
            <person name="Jackson S.A."/>
            <person name="Sutton T.D.S."/>
            <person name="Dobson A.D.W."/>
            <person name="Rama T."/>
        </authorList>
    </citation>
    <scope>NUCLEOTIDE SEQUENCE</scope>
    <source>
        <strain evidence="2">TRa018bII</strain>
    </source>
</reference>
<dbReference type="Proteomes" id="UP000824998">
    <property type="component" value="Unassembled WGS sequence"/>
</dbReference>
<proteinExistence type="predicted"/>
<evidence type="ECO:0000313" key="2">
    <source>
        <dbReference type="EMBL" id="KAG9239598.1"/>
    </source>
</evidence>
<feature type="region of interest" description="Disordered" evidence="1">
    <location>
        <begin position="26"/>
        <end position="134"/>
    </location>
</feature>
<name>A0A9P7YV17_9HELO</name>
<keyword evidence="3" id="KW-1185">Reference proteome</keyword>
<accession>A0A9P7YV17</accession>
<dbReference type="EMBL" id="MU251357">
    <property type="protein sequence ID" value="KAG9239598.1"/>
    <property type="molecule type" value="Genomic_DNA"/>
</dbReference>
<comment type="caution">
    <text evidence="2">The sequence shown here is derived from an EMBL/GenBank/DDBJ whole genome shotgun (WGS) entry which is preliminary data.</text>
</comment>
<feature type="region of interest" description="Disordered" evidence="1">
    <location>
        <begin position="236"/>
        <end position="257"/>
    </location>
</feature>
<feature type="compositionally biased region" description="Polar residues" evidence="1">
    <location>
        <begin position="68"/>
        <end position="98"/>
    </location>
</feature>
<sequence>MFSMLPSTPAHFNHNLNHAYQFSPVVSSPLSSSPLRSSPTPSPLSPRDGNLPSQNPIEYNFGGDKMMTSPTPSFSRTKSSHPSLPTSRMRPQSNTINLPSPPPSRGKERETAFSKRVAKPNPLFHSRRDCEDGRETRRKLFLKNVRDGAEEKRWKSRGGDDEIMRVLWIGEERERAKNLELSLRAVGELVPDEEGVNFDEIMADEVARNEAAELEAMMEDVLPYGEQDMDALPRHTQNALHGQRNEPSESLYGSDDDEYDNIFLDVAMDESRWSTAQQPQEPGYLQYDQEMMDMS</sequence>
<evidence type="ECO:0000256" key="1">
    <source>
        <dbReference type="SAM" id="MobiDB-lite"/>
    </source>
</evidence>
<gene>
    <name evidence="2" type="ORF">BJ875DRAFT_84185</name>
</gene>
<feature type="region of interest" description="Disordered" evidence="1">
    <location>
        <begin position="272"/>
        <end position="295"/>
    </location>
</feature>
<feature type="compositionally biased region" description="Low complexity" evidence="1">
    <location>
        <begin position="26"/>
        <end position="39"/>
    </location>
</feature>
<organism evidence="2 3">
    <name type="scientific">Amylocarpus encephaloides</name>
    <dbReference type="NCBI Taxonomy" id="45428"/>
    <lineage>
        <taxon>Eukaryota</taxon>
        <taxon>Fungi</taxon>
        <taxon>Dikarya</taxon>
        <taxon>Ascomycota</taxon>
        <taxon>Pezizomycotina</taxon>
        <taxon>Leotiomycetes</taxon>
        <taxon>Helotiales</taxon>
        <taxon>Helotiales incertae sedis</taxon>
        <taxon>Amylocarpus</taxon>
    </lineage>
</organism>
<protein>
    <submittedName>
        <fullName evidence="2">Uncharacterized protein</fullName>
    </submittedName>
</protein>
<dbReference type="AlphaFoldDB" id="A0A9P7YV17"/>
<dbReference type="OrthoDB" id="5279705at2759"/>
<evidence type="ECO:0000313" key="3">
    <source>
        <dbReference type="Proteomes" id="UP000824998"/>
    </source>
</evidence>